<organism evidence="2 3">
    <name type="scientific">Apiotrichum porosum</name>
    <dbReference type="NCBI Taxonomy" id="105984"/>
    <lineage>
        <taxon>Eukaryota</taxon>
        <taxon>Fungi</taxon>
        <taxon>Dikarya</taxon>
        <taxon>Basidiomycota</taxon>
        <taxon>Agaricomycotina</taxon>
        <taxon>Tremellomycetes</taxon>
        <taxon>Trichosporonales</taxon>
        <taxon>Trichosporonaceae</taxon>
        <taxon>Apiotrichum</taxon>
    </lineage>
</organism>
<name>A0A427XGX7_9TREE</name>
<reference evidence="2 3" key="1">
    <citation type="submission" date="2018-11" db="EMBL/GenBank/DDBJ databases">
        <title>Genome sequence of Apiotrichum porosum DSM 27194.</title>
        <authorList>
            <person name="Aliyu H."/>
            <person name="Gorte O."/>
            <person name="Ochsenreither K."/>
        </authorList>
    </citation>
    <scope>NUCLEOTIDE SEQUENCE [LARGE SCALE GENOMIC DNA]</scope>
    <source>
        <strain evidence="2 3">DSM 27194</strain>
    </source>
</reference>
<protein>
    <submittedName>
        <fullName evidence="2">Uncharacterized protein</fullName>
    </submittedName>
</protein>
<dbReference type="SUPFAM" id="SSF51197">
    <property type="entry name" value="Clavaminate synthase-like"/>
    <property type="match status" value="1"/>
</dbReference>
<dbReference type="GeneID" id="39587081"/>
<proteinExistence type="predicted"/>
<gene>
    <name evidence="2" type="ORF">EHS24_002538</name>
</gene>
<comment type="caution">
    <text evidence="2">The sequence shown here is derived from an EMBL/GenBank/DDBJ whole genome shotgun (WGS) entry which is preliminary data.</text>
</comment>
<keyword evidence="3" id="KW-1185">Reference proteome</keyword>
<dbReference type="Gene3D" id="2.60.120.620">
    <property type="entry name" value="q2cbj1_9rhob like domain"/>
    <property type="match status" value="1"/>
</dbReference>
<dbReference type="AlphaFoldDB" id="A0A427XGX7"/>
<dbReference type="PANTHER" id="PTHR31630">
    <property type="entry name" value="PHYTANOYL-COA DIOXYGENASE-RELATED-RELATED"/>
    <property type="match status" value="1"/>
</dbReference>
<evidence type="ECO:0000256" key="1">
    <source>
        <dbReference type="SAM" id="MobiDB-lite"/>
    </source>
</evidence>
<dbReference type="Proteomes" id="UP000279236">
    <property type="component" value="Unassembled WGS sequence"/>
</dbReference>
<dbReference type="EMBL" id="RSCE01000013">
    <property type="protein sequence ID" value="RSH78082.1"/>
    <property type="molecule type" value="Genomic_DNA"/>
</dbReference>
<dbReference type="RefSeq" id="XP_028473229.1">
    <property type="nucleotide sequence ID" value="XM_028618273.1"/>
</dbReference>
<feature type="region of interest" description="Disordered" evidence="1">
    <location>
        <begin position="235"/>
        <end position="262"/>
    </location>
</feature>
<feature type="compositionally biased region" description="Basic and acidic residues" evidence="1">
    <location>
        <begin position="239"/>
        <end position="258"/>
    </location>
</feature>
<sequence>MTKKQFLVDLERDGYVVVPGVIPQSACDGFQEAALSWLEAFPYGFKRDDKSTWTAQNLPDNTMQLAMKTSFGKSGHVWGTDDLISSFDCINITLPINAETGRTDIEPTGKWPHIDQNPRRADRFELYQGIANLAPNGPNDGGLCLLKGSHRLIEKHLATIGGFRPDQDGGENENSYRLIDEDYEWFKAQGCEEVKVCAGPGDLIYEVLAKKLQVFKDRKLTTHWPNMNVLPEEYLSVPKRPDGSDDPANRLRPVHEPDETPQVLRLVGVRA</sequence>
<dbReference type="OrthoDB" id="445007at2759"/>
<dbReference type="PANTHER" id="PTHR31630:SF6">
    <property type="entry name" value="PHYTANOYL-COA DIOXYGENASE-RELATED"/>
    <property type="match status" value="1"/>
</dbReference>
<evidence type="ECO:0000313" key="3">
    <source>
        <dbReference type="Proteomes" id="UP000279236"/>
    </source>
</evidence>
<evidence type="ECO:0000313" key="2">
    <source>
        <dbReference type="EMBL" id="RSH78082.1"/>
    </source>
</evidence>
<accession>A0A427XGX7</accession>